<feature type="transmembrane region" description="Helical" evidence="3">
    <location>
        <begin position="121"/>
        <end position="141"/>
    </location>
</feature>
<feature type="transmembrane region" description="Helical" evidence="3">
    <location>
        <begin position="215"/>
        <end position="232"/>
    </location>
</feature>
<comment type="caution">
    <text evidence="4">The sequence shown here is derived from an EMBL/GenBank/DDBJ whole genome shotgun (WGS) entry which is preliminary data.</text>
</comment>
<evidence type="ECO:0000313" key="4">
    <source>
        <dbReference type="EMBL" id="TWF96430.1"/>
    </source>
</evidence>
<dbReference type="Gene3D" id="1.10.10.1320">
    <property type="entry name" value="Anti-sigma factor, zinc-finger domain"/>
    <property type="match status" value="1"/>
</dbReference>
<keyword evidence="2" id="KW-0804">Transcription</keyword>
<protein>
    <submittedName>
        <fullName evidence="4">Putative zinc finger protein</fullName>
    </submittedName>
</protein>
<evidence type="ECO:0000256" key="3">
    <source>
        <dbReference type="SAM" id="Phobius"/>
    </source>
</evidence>
<dbReference type="Proteomes" id="UP000317940">
    <property type="component" value="Unassembled WGS sequence"/>
</dbReference>
<keyword evidence="3" id="KW-1133">Transmembrane helix</keyword>
<keyword evidence="1" id="KW-0805">Transcription regulation</keyword>
<proteinExistence type="predicted"/>
<evidence type="ECO:0000256" key="2">
    <source>
        <dbReference type="ARBA" id="ARBA00023163"/>
    </source>
</evidence>
<keyword evidence="3" id="KW-0472">Membrane</keyword>
<feature type="transmembrane region" description="Helical" evidence="3">
    <location>
        <begin position="88"/>
        <end position="109"/>
    </location>
</feature>
<dbReference type="EMBL" id="VIWT01000001">
    <property type="protein sequence ID" value="TWF96430.1"/>
    <property type="molecule type" value="Genomic_DNA"/>
</dbReference>
<name>A0A561UAP9_9ACTN</name>
<dbReference type="AlphaFoldDB" id="A0A561UAP9"/>
<dbReference type="InterPro" id="IPR041916">
    <property type="entry name" value="Anti_sigma_zinc_sf"/>
</dbReference>
<feature type="transmembrane region" description="Helical" evidence="3">
    <location>
        <begin position="162"/>
        <end position="183"/>
    </location>
</feature>
<organism evidence="4 5">
    <name type="scientific">Kitasatospora viridis</name>
    <dbReference type="NCBI Taxonomy" id="281105"/>
    <lineage>
        <taxon>Bacteria</taxon>
        <taxon>Bacillati</taxon>
        <taxon>Actinomycetota</taxon>
        <taxon>Actinomycetes</taxon>
        <taxon>Kitasatosporales</taxon>
        <taxon>Streptomycetaceae</taxon>
        <taxon>Kitasatospora</taxon>
    </lineage>
</organism>
<dbReference type="RefSeq" id="WP_170304798.1">
    <property type="nucleotide sequence ID" value="NZ_BAAAMZ010000041.1"/>
</dbReference>
<sequence>MSTDHASTRLLDEYARGDAAMAADTVWALEAHLETCAPCRGRLAAAVATGAPGVAALVDAVRAGLEPQLDAAVQTPARRRRPSWVTTWLTPAAAPWLAVTVAVALLALALGSAGAPAFDGASPLVLIAPVLPLCAVAGAWSRALDPAHELTAATARAGLPLLLRRATAALVVVVPVLLVGGLLTGATTAAQWLLPSLAFTSTALALGSVIGVTRAAAALVAAWGAVIAVPWGDGRLPLALLSDQLPVWAVLLALGTGTVIARRNAYSTL</sequence>
<keyword evidence="5" id="KW-1185">Reference proteome</keyword>
<reference evidence="4 5" key="1">
    <citation type="submission" date="2019-06" db="EMBL/GenBank/DDBJ databases">
        <title>Sequencing the genomes of 1000 actinobacteria strains.</title>
        <authorList>
            <person name="Klenk H.-P."/>
        </authorList>
    </citation>
    <scope>NUCLEOTIDE SEQUENCE [LARGE SCALE GENOMIC DNA]</scope>
    <source>
        <strain evidence="4 5">DSM 44826</strain>
    </source>
</reference>
<evidence type="ECO:0000256" key="1">
    <source>
        <dbReference type="ARBA" id="ARBA00023015"/>
    </source>
</evidence>
<accession>A0A561UAP9</accession>
<evidence type="ECO:0000313" key="5">
    <source>
        <dbReference type="Proteomes" id="UP000317940"/>
    </source>
</evidence>
<keyword evidence="3" id="KW-0812">Transmembrane</keyword>
<feature type="transmembrane region" description="Helical" evidence="3">
    <location>
        <begin position="244"/>
        <end position="261"/>
    </location>
</feature>
<feature type="transmembrane region" description="Helical" evidence="3">
    <location>
        <begin position="189"/>
        <end position="208"/>
    </location>
</feature>
<gene>
    <name evidence="4" type="ORF">FHX73_11202</name>
</gene>